<organism evidence="4 5">
    <name type="scientific">Purpureocillium takamizusanense</name>
    <dbReference type="NCBI Taxonomy" id="2060973"/>
    <lineage>
        <taxon>Eukaryota</taxon>
        <taxon>Fungi</taxon>
        <taxon>Dikarya</taxon>
        <taxon>Ascomycota</taxon>
        <taxon>Pezizomycotina</taxon>
        <taxon>Sordariomycetes</taxon>
        <taxon>Hypocreomycetidae</taxon>
        <taxon>Hypocreales</taxon>
        <taxon>Ophiocordycipitaceae</taxon>
        <taxon>Purpureocillium</taxon>
    </lineage>
</organism>
<sequence length="144" mass="15598">MMFNKSLFAVATLVAAATADYCCGTNIGRFAITQNWANAAMNAGGTTPGKSGDPHEFGGQSGDGAQLKFYGADLRCNEQKPKLFEFPVMKDGSFYDKNVKHGYIGTPARVVYLQDGKTLCGVMTHFIEDRNTHQGSGPFRVCDK</sequence>
<dbReference type="Proteomes" id="UP000829364">
    <property type="component" value="Chromosome 5"/>
</dbReference>
<keyword evidence="1" id="KW-0540">Nuclease</keyword>
<dbReference type="GO" id="GO:0016787">
    <property type="term" value="F:hydrolase activity"/>
    <property type="evidence" value="ECO:0007669"/>
    <property type="project" value="UniProtKB-KW"/>
</dbReference>
<dbReference type="GO" id="GO:0003723">
    <property type="term" value="F:RNA binding"/>
    <property type="evidence" value="ECO:0007669"/>
    <property type="project" value="InterPro"/>
</dbReference>
<dbReference type="SUPFAM" id="SSF53933">
    <property type="entry name" value="Microbial ribonucleases"/>
    <property type="match status" value="1"/>
</dbReference>
<keyword evidence="5" id="KW-1185">Reference proteome</keyword>
<accession>A0A9Q8VC88</accession>
<evidence type="ECO:0000256" key="1">
    <source>
        <dbReference type="ARBA" id="ARBA00022722"/>
    </source>
</evidence>
<keyword evidence="2" id="KW-0378">Hydrolase</keyword>
<dbReference type="EMBL" id="CP086358">
    <property type="protein sequence ID" value="UNI19639.1"/>
    <property type="molecule type" value="Genomic_DNA"/>
</dbReference>
<dbReference type="GeneID" id="72067763"/>
<keyword evidence="3" id="KW-0732">Signal</keyword>
<reference evidence="4" key="1">
    <citation type="submission" date="2021-11" db="EMBL/GenBank/DDBJ databases">
        <title>Purpureocillium_takamizusanense_genome.</title>
        <authorList>
            <person name="Nguyen N.-H."/>
        </authorList>
    </citation>
    <scope>NUCLEOTIDE SEQUENCE</scope>
    <source>
        <strain evidence="4">PT3</strain>
    </source>
</reference>
<protein>
    <submittedName>
        <fullName evidence="4">Uncharacterized protein</fullName>
    </submittedName>
</protein>
<evidence type="ECO:0000256" key="3">
    <source>
        <dbReference type="SAM" id="SignalP"/>
    </source>
</evidence>
<feature type="chain" id="PRO_5040427087" evidence="3">
    <location>
        <begin position="20"/>
        <end position="144"/>
    </location>
</feature>
<proteinExistence type="predicted"/>
<dbReference type="AlphaFoldDB" id="A0A9Q8VC88"/>
<dbReference type="InterPro" id="IPR016191">
    <property type="entry name" value="Ribonuclease/ribotoxin"/>
</dbReference>
<feature type="signal peptide" evidence="3">
    <location>
        <begin position="1"/>
        <end position="19"/>
    </location>
</feature>
<evidence type="ECO:0000256" key="2">
    <source>
        <dbReference type="ARBA" id="ARBA00022801"/>
    </source>
</evidence>
<gene>
    <name evidence="4" type="ORF">JDV02_005814</name>
</gene>
<evidence type="ECO:0000313" key="4">
    <source>
        <dbReference type="EMBL" id="UNI19639.1"/>
    </source>
</evidence>
<name>A0A9Q8VC88_9HYPO</name>
<evidence type="ECO:0000313" key="5">
    <source>
        <dbReference type="Proteomes" id="UP000829364"/>
    </source>
</evidence>
<dbReference type="KEGG" id="ptkz:JDV02_005814"/>
<dbReference type="GO" id="GO:0004521">
    <property type="term" value="F:RNA endonuclease activity"/>
    <property type="evidence" value="ECO:0007669"/>
    <property type="project" value="InterPro"/>
</dbReference>
<dbReference type="RefSeq" id="XP_047843120.1">
    <property type="nucleotide sequence ID" value="XM_047987136.1"/>
</dbReference>
<dbReference type="OrthoDB" id="4921788at2759"/>
<dbReference type="Gene3D" id="3.10.450.30">
    <property type="entry name" value="Microbial ribonucleases"/>
    <property type="match status" value="1"/>
</dbReference>